<comment type="caution">
    <text evidence="7">The sequence shown here is derived from an EMBL/GenBank/DDBJ whole genome shotgun (WGS) entry which is preliminary data.</text>
</comment>
<dbReference type="AlphaFoldDB" id="A0A923S4N1"/>
<dbReference type="Pfam" id="PF02826">
    <property type="entry name" value="2-Hacid_dh_C"/>
    <property type="match status" value="1"/>
</dbReference>
<evidence type="ECO:0000256" key="2">
    <source>
        <dbReference type="ARBA" id="ARBA00023002"/>
    </source>
</evidence>
<dbReference type="CDD" id="cd12169">
    <property type="entry name" value="PGDH_like_1"/>
    <property type="match status" value="1"/>
</dbReference>
<dbReference type="Proteomes" id="UP000596827">
    <property type="component" value="Unassembled WGS sequence"/>
</dbReference>
<dbReference type="SUPFAM" id="SSF52283">
    <property type="entry name" value="Formate/glycerate dehydrogenase catalytic domain-like"/>
    <property type="match status" value="1"/>
</dbReference>
<dbReference type="PANTHER" id="PTHR42789">
    <property type="entry name" value="D-ISOMER SPECIFIC 2-HYDROXYACID DEHYDROGENASE FAMILY PROTEIN (AFU_ORTHOLOGUE AFUA_6G10090)"/>
    <property type="match status" value="1"/>
</dbReference>
<sequence>MPYRIAVLDDWQRNALLLADWSAVQARADVVVFHDHMQDDEAAQRLRDFDALCLMRERMAMPRALIEALPRLKLLCTTGPRHRTLDYDAAAERGIPVLAAAGTEDGNSSTIELAWGLILSLARRLPDEVQTMRSGGWQTRPGRVLRGKTIGLVGLGRQGKQMVPVAQAFGMKVLAWSTNLTPEDAAAAGAEYATKEELFSRSDVVSLHLVLSQRSRGIIGRDDLQRMKPDAVLVNTARAALVDGDALYEHLSQSRIAGVAIDVFEQEPLAADHRLRALPNVILTPHLGYATQEQLAGFYRGTVANLLAHLP</sequence>
<dbReference type="Gene3D" id="3.40.50.720">
    <property type="entry name" value="NAD(P)-binding Rossmann-like Domain"/>
    <property type="match status" value="2"/>
</dbReference>
<keyword evidence="8" id="KW-1185">Reference proteome</keyword>
<evidence type="ECO:0000313" key="7">
    <source>
        <dbReference type="EMBL" id="MBC5767093.1"/>
    </source>
</evidence>
<dbReference type="InterPro" id="IPR006140">
    <property type="entry name" value="D-isomer_DH_NAD-bd"/>
</dbReference>
<evidence type="ECO:0000256" key="4">
    <source>
        <dbReference type="RuleBase" id="RU003719"/>
    </source>
</evidence>
<dbReference type="GO" id="GO:0051287">
    <property type="term" value="F:NAD binding"/>
    <property type="evidence" value="ECO:0007669"/>
    <property type="project" value="InterPro"/>
</dbReference>
<gene>
    <name evidence="7" type="ORF">H8R02_21685</name>
</gene>
<comment type="similarity">
    <text evidence="1 4">Belongs to the D-isomer specific 2-hydroxyacid dehydrogenase family.</text>
</comment>
<dbReference type="InterPro" id="IPR050857">
    <property type="entry name" value="D-2-hydroxyacid_DH"/>
</dbReference>
<evidence type="ECO:0000259" key="5">
    <source>
        <dbReference type="Pfam" id="PF00389"/>
    </source>
</evidence>
<dbReference type="SUPFAM" id="SSF51735">
    <property type="entry name" value="NAD(P)-binding Rossmann-fold domains"/>
    <property type="match status" value="1"/>
</dbReference>
<reference evidence="7" key="1">
    <citation type="submission" date="2020-08" db="EMBL/GenBank/DDBJ databases">
        <title>Ramlibacter sp. GTP1 16S ribosomal RNA gene genome sequencing and assembly.</title>
        <authorList>
            <person name="Kang M."/>
        </authorList>
    </citation>
    <scope>NUCLEOTIDE SEQUENCE</scope>
    <source>
        <strain evidence="7">GTP1</strain>
    </source>
</reference>
<dbReference type="EMBL" id="JACORU010000009">
    <property type="protein sequence ID" value="MBC5767093.1"/>
    <property type="molecule type" value="Genomic_DNA"/>
</dbReference>
<evidence type="ECO:0000313" key="8">
    <source>
        <dbReference type="Proteomes" id="UP000596827"/>
    </source>
</evidence>
<protein>
    <submittedName>
        <fullName evidence="7">D-2-hydroxyacid dehydrogenase family protein</fullName>
    </submittedName>
</protein>
<dbReference type="InterPro" id="IPR036291">
    <property type="entry name" value="NAD(P)-bd_dom_sf"/>
</dbReference>
<dbReference type="PANTHER" id="PTHR42789:SF1">
    <property type="entry name" value="D-ISOMER SPECIFIC 2-HYDROXYACID DEHYDROGENASE FAMILY PROTEIN (AFU_ORTHOLOGUE AFUA_6G10090)"/>
    <property type="match status" value="1"/>
</dbReference>
<feature type="domain" description="D-isomer specific 2-hydroxyacid dehydrogenase NAD-binding" evidence="6">
    <location>
        <begin position="116"/>
        <end position="288"/>
    </location>
</feature>
<keyword evidence="3" id="KW-0520">NAD</keyword>
<accession>A0A923S4N1</accession>
<name>A0A923S4N1_9BURK</name>
<organism evidence="7 8">
    <name type="scientific">Ramlibacter albus</name>
    <dbReference type="NCBI Taxonomy" id="2079448"/>
    <lineage>
        <taxon>Bacteria</taxon>
        <taxon>Pseudomonadati</taxon>
        <taxon>Pseudomonadota</taxon>
        <taxon>Betaproteobacteria</taxon>
        <taxon>Burkholderiales</taxon>
        <taxon>Comamonadaceae</taxon>
        <taxon>Ramlibacter</taxon>
    </lineage>
</organism>
<dbReference type="RefSeq" id="WP_187083586.1">
    <property type="nucleotide sequence ID" value="NZ_JACORU010000009.1"/>
</dbReference>
<dbReference type="InterPro" id="IPR006139">
    <property type="entry name" value="D-isomer_2_OHA_DH_cat_dom"/>
</dbReference>
<evidence type="ECO:0000256" key="1">
    <source>
        <dbReference type="ARBA" id="ARBA00005854"/>
    </source>
</evidence>
<evidence type="ECO:0000256" key="3">
    <source>
        <dbReference type="ARBA" id="ARBA00023027"/>
    </source>
</evidence>
<proteinExistence type="inferred from homology"/>
<keyword evidence="2 4" id="KW-0560">Oxidoreductase</keyword>
<evidence type="ECO:0000259" key="6">
    <source>
        <dbReference type="Pfam" id="PF02826"/>
    </source>
</evidence>
<dbReference type="Pfam" id="PF00389">
    <property type="entry name" value="2-Hacid_dh"/>
    <property type="match status" value="1"/>
</dbReference>
<feature type="domain" description="D-isomer specific 2-hydroxyacid dehydrogenase catalytic" evidence="5">
    <location>
        <begin position="26"/>
        <end position="289"/>
    </location>
</feature>
<dbReference type="GO" id="GO:0016616">
    <property type="term" value="F:oxidoreductase activity, acting on the CH-OH group of donors, NAD or NADP as acceptor"/>
    <property type="evidence" value="ECO:0007669"/>
    <property type="project" value="InterPro"/>
</dbReference>